<name>A0A7K3S6W4_9ACTN</name>
<dbReference type="Proteomes" id="UP000469670">
    <property type="component" value="Unassembled WGS sequence"/>
</dbReference>
<dbReference type="EMBL" id="JAAGMP010001518">
    <property type="protein sequence ID" value="NEC23254.1"/>
    <property type="molecule type" value="Genomic_DNA"/>
</dbReference>
<reference evidence="1 2" key="1">
    <citation type="submission" date="2020-01" db="EMBL/GenBank/DDBJ databases">
        <title>Insect and environment-associated Actinomycetes.</title>
        <authorList>
            <person name="Currrie C."/>
            <person name="Chevrette M."/>
            <person name="Carlson C."/>
            <person name="Stubbendieck R."/>
            <person name="Wendt-Pienkowski E."/>
        </authorList>
    </citation>
    <scope>NUCLEOTIDE SEQUENCE [LARGE SCALE GENOMIC DNA]</scope>
    <source>
        <strain evidence="1 2">SID7590</strain>
    </source>
</reference>
<sequence length="72" mass="7783">RGTAHNELTRHRYDVALHKNPAELADNAGLGDLADLPVLRWGSDVTTLEQLGERLAEDGLRVVGVPNARLTG</sequence>
<evidence type="ECO:0000313" key="1">
    <source>
        <dbReference type="EMBL" id="NEC23254.1"/>
    </source>
</evidence>
<feature type="non-terminal residue" evidence="1">
    <location>
        <position position="72"/>
    </location>
</feature>
<protein>
    <submittedName>
        <fullName evidence="1">Uncharacterized protein</fullName>
    </submittedName>
</protein>
<evidence type="ECO:0000313" key="2">
    <source>
        <dbReference type="Proteomes" id="UP000469670"/>
    </source>
</evidence>
<feature type="non-terminal residue" evidence="1">
    <location>
        <position position="1"/>
    </location>
</feature>
<dbReference type="AlphaFoldDB" id="A0A7K3S6W4"/>
<comment type="caution">
    <text evidence="1">The sequence shown here is derived from an EMBL/GenBank/DDBJ whole genome shotgun (WGS) entry which is preliminary data.</text>
</comment>
<proteinExistence type="predicted"/>
<dbReference type="RefSeq" id="WP_164207551.1">
    <property type="nucleotide sequence ID" value="NZ_JAAGMP010001518.1"/>
</dbReference>
<accession>A0A7K3S6W4</accession>
<organism evidence="1 2">
    <name type="scientific">Streptomyces parvus</name>
    <dbReference type="NCBI Taxonomy" id="66428"/>
    <lineage>
        <taxon>Bacteria</taxon>
        <taxon>Bacillati</taxon>
        <taxon>Actinomycetota</taxon>
        <taxon>Actinomycetes</taxon>
        <taxon>Kitasatosporales</taxon>
        <taxon>Streptomycetaceae</taxon>
        <taxon>Streptomyces</taxon>
    </lineage>
</organism>
<gene>
    <name evidence="1" type="ORF">G3I50_34140</name>
</gene>